<organism evidence="3 4">
    <name type="scientific">Saccharothrix saharensis</name>
    <dbReference type="NCBI Taxonomy" id="571190"/>
    <lineage>
        <taxon>Bacteria</taxon>
        <taxon>Bacillati</taxon>
        <taxon>Actinomycetota</taxon>
        <taxon>Actinomycetes</taxon>
        <taxon>Pseudonocardiales</taxon>
        <taxon>Pseudonocardiaceae</taxon>
        <taxon>Saccharothrix</taxon>
    </lineage>
</organism>
<sequence>MGFGEGGVGESVQVGVAADGSTVVQAGRDAVVVQVGQVRSGQSARSAYLRQVRGIAPDELRDRAAELAELARFCSATGAGGYWWYRAPAWAGKSALLAWFVVNPPAGVRVVSFFVTSRLPQHGDLSGFIAVVLEQLCDLLHRPVPGPLTDATSGAHLLAMLDEAAEHCQARGERLVLVVDGLDEDLGVTVGPTAHSIAAMLPESLVAGLRVVVSARPRPPVPDDVPDGHPLRDPAIVHELSPSAHADVVRVDAQRELARWLHGTELELDLLGLLVAAGGGLTVRDLAELTGGRPRLIGEHLRTATGRTFVAFPPRWRTGAENYRFAHDTLLKTASHELSGAELGDRRTRLRAWAGGYRDRGWPVDTPEYLLADYPKTFHPTDDRAQVLALAIDRTRHNRMVDVTGSDVLALTEITAALDTACGATKTDLTAIARLAVHRDALTGRNATIPTDLPGLWFDLGEVEHAETLALGITPAHRQRDALLDLIVRHAAGGHRDRAELLAARLDDLHAAPRAAPEAAAEAAEWSSALVHAWAAAGRFDRAMTAMSAITDLRRWIQALTTLAECSPEGSDRAAVLAEAARLERTAGRALHPALLALFAALGEVEPAERVWPAQGLVWDQAACLWHLARAVPDPARHPWLHHIALSVAQELTAPGELSHGIRCAAVVAVARALALIGDRPAAVVVLRAAAALPTHTDRSANEQDEVLRHLAEALAEVAEVEFAEEVARRITWPFGRAIALARVAGVTAAAAHGRARTLVRDAESAARAGGYTGALLAVARAHSAVGNRDSAVALASEVLLSHRSARHRLTVPQATAMAEGFARMGNHTTADRLVRDSTKNRDRAEAYAKVALATREPERAWDIARSINDSRLRAETLTRITRTVVATGDLDLAERIATSIRRSASRSQACAVIVDAAAAGGDLDRCHRLLRVITDPWWRARATTAIALARTKSGDHADAVALVAAIENSDFQAEGWLRLVERLVEDGHVDAANLALVKAQECADQSAHREWRTWTRLRIVQTVANAAGHPDESAHLSRKAVELAGQLGESSWESLVTVGDGMVYLVEAAVRVGDLDRAASLAHSIEDPTDRDLALERVVNALLVRGDVERATALARTAPYDFSRAARLATVAAALLATGPSRPAEALVTELTHLPDRSLFWRTLAAATPGPRAARFVAHALQCGPWHESIPELLRVAPHALTAILEEIGCDAVSGPGLDDERRRAEHDQATGESPGAGSFAERRAGEAALPARGGGDEPPTRGLADQDGYGTG</sequence>
<keyword evidence="4" id="KW-1185">Reference proteome</keyword>
<accession>A0A543J944</accession>
<feature type="region of interest" description="Disordered" evidence="1">
    <location>
        <begin position="1216"/>
        <end position="1274"/>
    </location>
</feature>
<protein>
    <submittedName>
        <fullName evidence="3">NACHT domain-containing protein</fullName>
    </submittedName>
</protein>
<dbReference type="EMBL" id="VFPP01000001">
    <property type="protein sequence ID" value="TQM79338.1"/>
    <property type="molecule type" value="Genomic_DNA"/>
</dbReference>
<feature type="domain" description="NACHT" evidence="2">
    <location>
        <begin position="92"/>
        <end position="219"/>
    </location>
</feature>
<dbReference type="Pfam" id="PF05729">
    <property type="entry name" value="NACHT"/>
    <property type="match status" value="1"/>
</dbReference>
<evidence type="ECO:0000313" key="3">
    <source>
        <dbReference type="EMBL" id="TQM79338.1"/>
    </source>
</evidence>
<dbReference type="InterPro" id="IPR007111">
    <property type="entry name" value="NACHT_NTPase"/>
</dbReference>
<feature type="compositionally biased region" description="Basic and acidic residues" evidence="1">
    <location>
        <begin position="1220"/>
        <end position="1231"/>
    </location>
</feature>
<evidence type="ECO:0000313" key="4">
    <source>
        <dbReference type="Proteomes" id="UP000316628"/>
    </source>
</evidence>
<gene>
    <name evidence="3" type="ORF">FHX81_1641</name>
</gene>
<evidence type="ECO:0000259" key="2">
    <source>
        <dbReference type="Pfam" id="PF05729"/>
    </source>
</evidence>
<proteinExistence type="predicted"/>
<name>A0A543J944_9PSEU</name>
<reference evidence="3 4" key="1">
    <citation type="submission" date="2019-06" db="EMBL/GenBank/DDBJ databases">
        <title>Sequencing the genomes of 1000 actinobacteria strains.</title>
        <authorList>
            <person name="Klenk H.-P."/>
        </authorList>
    </citation>
    <scope>NUCLEOTIDE SEQUENCE [LARGE SCALE GENOMIC DNA]</scope>
    <source>
        <strain evidence="3 4">DSM 45456</strain>
    </source>
</reference>
<evidence type="ECO:0000256" key="1">
    <source>
        <dbReference type="SAM" id="MobiDB-lite"/>
    </source>
</evidence>
<comment type="caution">
    <text evidence="3">The sequence shown here is derived from an EMBL/GenBank/DDBJ whole genome shotgun (WGS) entry which is preliminary data.</text>
</comment>
<dbReference type="AlphaFoldDB" id="A0A543J944"/>
<dbReference type="Proteomes" id="UP000316628">
    <property type="component" value="Unassembled WGS sequence"/>
</dbReference>
<dbReference type="Gene3D" id="1.25.40.10">
    <property type="entry name" value="Tetratricopeptide repeat domain"/>
    <property type="match status" value="2"/>
</dbReference>
<dbReference type="InterPro" id="IPR011990">
    <property type="entry name" value="TPR-like_helical_dom_sf"/>
</dbReference>